<evidence type="ECO:0008006" key="4">
    <source>
        <dbReference type="Google" id="ProtNLM"/>
    </source>
</evidence>
<feature type="transmembrane region" description="Helical" evidence="1">
    <location>
        <begin position="80"/>
        <end position="101"/>
    </location>
</feature>
<feature type="transmembrane region" description="Helical" evidence="1">
    <location>
        <begin position="7"/>
        <end position="28"/>
    </location>
</feature>
<dbReference type="eggNOG" id="COG3290">
    <property type="taxonomic scope" value="Bacteria"/>
</dbReference>
<evidence type="ECO:0000256" key="1">
    <source>
        <dbReference type="SAM" id="Phobius"/>
    </source>
</evidence>
<dbReference type="STRING" id="1552123.EP57_13710"/>
<comment type="caution">
    <text evidence="2">The sequence shown here is derived from an EMBL/GenBank/DDBJ whole genome shotgun (WGS) entry which is preliminary data.</text>
</comment>
<evidence type="ECO:0000313" key="3">
    <source>
        <dbReference type="Proteomes" id="UP000029844"/>
    </source>
</evidence>
<accession>A0A099W4J8</accession>
<organism evidence="2 3">
    <name type="scientific">Listeria booriae</name>
    <dbReference type="NCBI Taxonomy" id="1552123"/>
    <lineage>
        <taxon>Bacteria</taxon>
        <taxon>Bacillati</taxon>
        <taxon>Bacillota</taxon>
        <taxon>Bacilli</taxon>
        <taxon>Bacillales</taxon>
        <taxon>Listeriaceae</taxon>
        <taxon>Listeria</taxon>
    </lineage>
</organism>
<keyword evidence="3" id="KW-1185">Reference proteome</keyword>
<dbReference type="EMBL" id="JNFA01000028">
    <property type="protein sequence ID" value="KGL38985.1"/>
    <property type="molecule type" value="Genomic_DNA"/>
</dbReference>
<feature type="transmembrane region" description="Helical" evidence="1">
    <location>
        <begin position="190"/>
        <end position="211"/>
    </location>
</feature>
<feature type="transmembrane region" description="Helical" evidence="1">
    <location>
        <begin position="121"/>
        <end position="138"/>
    </location>
</feature>
<proteinExistence type="predicted"/>
<sequence length="295" mass="33974">MQEIQTYFISAFLGCSVQVISLMMGIQILTRGAFTKINLVILYIVLIIESMTLLYYIQYFSLIFTLGILVLALRLKKIRWTLAIGLPFVCVAYLVAVDYIVNITTILVLSSTSQATIANPNIYYVVYILALLVAYLLYKLTARIIFNSKIKEISNTNKKWLIVVLILTIVMVYLFIYLESSYGFPNELVYINGALFFIYFLSAIIIFLLILKASERQAEIRNQDLKMQQLKKYTASIEKIYDEMNVFRHDYINILASLNGYIEKANQQDLQTYFEKTIKPLSNHITNKETGGTEE</sequence>
<dbReference type="AlphaFoldDB" id="A0A099W4J8"/>
<dbReference type="PANTHER" id="PTHR40448:SF1">
    <property type="entry name" value="TWO-COMPONENT SENSOR HISTIDINE KINASE"/>
    <property type="match status" value="1"/>
</dbReference>
<keyword evidence="1" id="KW-1133">Transmembrane helix</keyword>
<evidence type="ECO:0000313" key="2">
    <source>
        <dbReference type="EMBL" id="KGL38985.1"/>
    </source>
</evidence>
<keyword evidence="1" id="KW-0472">Membrane</keyword>
<dbReference type="PANTHER" id="PTHR40448">
    <property type="entry name" value="TWO-COMPONENT SENSOR HISTIDINE KINASE"/>
    <property type="match status" value="1"/>
</dbReference>
<reference evidence="2 3" key="1">
    <citation type="submission" date="2014-05" db="EMBL/GenBank/DDBJ databases">
        <title>Novel Listeriaceae from food processing environments.</title>
        <authorList>
            <person name="den Bakker H.C."/>
        </authorList>
    </citation>
    <scope>NUCLEOTIDE SEQUENCE [LARGE SCALE GENOMIC DNA]</scope>
    <source>
        <strain evidence="2 3">FSL A5-0281</strain>
    </source>
</reference>
<dbReference type="Proteomes" id="UP000029844">
    <property type="component" value="Unassembled WGS sequence"/>
</dbReference>
<feature type="transmembrane region" description="Helical" evidence="1">
    <location>
        <begin position="159"/>
        <end position="178"/>
    </location>
</feature>
<dbReference type="GO" id="GO:0042802">
    <property type="term" value="F:identical protein binding"/>
    <property type="evidence" value="ECO:0007669"/>
    <property type="project" value="TreeGrafter"/>
</dbReference>
<keyword evidence="1" id="KW-0812">Transmembrane</keyword>
<name>A0A099W4J8_9LIST</name>
<gene>
    <name evidence="2" type="ORF">EP57_13710</name>
</gene>
<protein>
    <recommendedName>
        <fullName evidence="4">Accessory gene regulator AgrC</fullName>
    </recommendedName>
</protein>
<feature type="transmembrane region" description="Helical" evidence="1">
    <location>
        <begin position="40"/>
        <end position="73"/>
    </location>
</feature>